<dbReference type="SUPFAM" id="SSF47616">
    <property type="entry name" value="GST C-terminal domain-like"/>
    <property type="match status" value="1"/>
</dbReference>
<dbReference type="EMBL" id="JAZDUA010000247">
    <property type="protein sequence ID" value="KAK7862976.1"/>
    <property type="molecule type" value="Genomic_DNA"/>
</dbReference>
<dbReference type="InterPro" id="IPR042450">
    <property type="entry name" value="EEF1E1"/>
</dbReference>
<dbReference type="GO" id="GO:0005737">
    <property type="term" value="C:cytoplasm"/>
    <property type="evidence" value="ECO:0007669"/>
    <property type="project" value="TreeGrafter"/>
</dbReference>
<name>A0AAN9VHM1_9ORTH</name>
<protein>
    <recommendedName>
        <fullName evidence="1">GST C-terminal domain-containing protein</fullName>
    </recommendedName>
</protein>
<dbReference type="Proteomes" id="UP001378592">
    <property type="component" value="Unassembled WGS sequence"/>
</dbReference>
<organism evidence="2 3">
    <name type="scientific">Gryllus longicercus</name>
    <dbReference type="NCBI Taxonomy" id="2509291"/>
    <lineage>
        <taxon>Eukaryota</taxon>
        <taxon>Metazoa</taxon>
        <taxon>Ecdysozoa</taxon>
        <taxon>Arthropoda</taxon>
        <taxon>Hexapoda</taxon>
        <taxon>Insecta</taxon>
        <taxon>Pterygota</taxon>
        <taxon>Neoptera</taxon>
        <taxon>Polyneoptera</taxon>
        <taxon>Orthoptera</taxon>
        <taxon>Ensifera</taxon>
        <taxon>Gryllidea</taxon>
        <taxon>Grylloidea</taxon>
        <taxon>Gryllidae</taxon>
        <taxon>Gryllinae</taxon>
        <taxon>Gryllus</taxon>
    </lineage>
</organism>
<dbReference type="GO" id="GO:0043517">
    <property type="term" value="P:positive regulation of DNA damage response, signal transduction by p53 class mediator"/>
    <property type="evidence" value="ECO:0007669"/>
    <property type="project" value="InterPro"/>
</dbReference>
<dbReference type="GO" id="GO:0017101">
    <property type="term" value="C:aminoacyl-tRNA synthetase multienzyme complex"/>
    <property type="evidence" value="ECO:0007669"/>
    <property type="project" value="InterPro"/>
</dbReference>
<evidence type="ECO:0000259" key="1">
    <source>
        <dbReference type="PROSITE" id="PS50405"/>
    </source>
</evidence>
<dbReference type="InterPro" id="IPR036282">
    <property type="entry name" value="Glutathione-S-Trfase_C_sf"/>
</dbReference>
<dbReference type="GO" id="GO:0005634">
    <property type="term" value="C:nucleus"/>
    <property type="evidence" value="ECO:0007669"/>
    <property type="project" value="TreeGrafter"/>
</dbReference>
<reference evidence="2 3" key="1">
    <citation type="submission" date="2024-03" db="EMBL/GenBank/DDBJ databases">
        <title>The genome assembly and annotation of the cricket Gryllus longicercus Weissman &amp; Gray.</title>
        <authorList>
            <person name="Szrajer S."/>
            <person name="Gray D."/>
            <person name="Ylla G."/>
        </authorList>
    </citation>
    <scope>NUCLEOTIDE SEQUENCE [LARGE SCALE GENOMIC DNA]</scope>
    <source>
        <strain evidence="2">DAG 2021-001</strain>
        <tissue evidence="2">Whole body minus gut</tissue>
    </source>
</reference>
<accession>A0AAN9VHM1</accession>
<dbReference type="InterPro" id="IPR010987">
    <property type="entry name" value="Glutathione-S-Trfase_C-like"/>
</dbReference>
<dbReference type="PANTHER" id="PTHR44490:SF1">
    <property type="entry name" value="EUKARYOTIC TRANSLATION ELONGATION FACTOR 1 EPSILON-1"/>
    <property type="match status" value="1"/>
</dbReference>
<dbReference type="PROSITE" id="PS50405">
    <property type="entry name" value="GST_CTER"/>
    <property type="match status" value="1"/>
</dbReference>
<dbReference type="InterPro" id="IPR053836">
    <property type="entry name" value="Arc1-like_N"/>
</dbReference>
<gene>
    <name evidence="2" type="ORF">R5R35_002035</name>
</gene>
<comment type="caution">
    <text evidence="2">The sequence shown here is derived from an EMBL/GenBank/DDBJ whole genome shotgun (WGS) entry which is preliminary data.</text>
</comment>
<dbReference type="CDD" id="cd10305">
    <property type="entry name" value="GST_C_AIMP3"/>
    <property type="match status" value="1"/>
</dbReference>
<dbReference type="AlphaFoldDB" id="A0AAN9VHM1"/>
<dbReference type="PANTHER" id="PTHR44490">
    <property type="entry name" value="EUKARYOTIC TRANSLATION ELONGATION FACTOR 1 EPSILON-1"/>
    <property type="match status" value="1"/>
</dbReference>
<dbReference type="Pfam" id="PF21972">
    <property type="entry name" value="Arc1p_N_like"/>
    <property type="match status" value="1"/>
</dbReference>
<dbReference type="InterPro" id="IPR053837">
    <property type="entry name" value="AIMP3/p18_C"/>
</dbReference>
<feature type="domain" description="GST C-terminal" evidence="1">
    <location>
        <begin position="28"/>
        <end position="167"/>
    </location>
</feature>
<evidence type="ECO:0000313" key="3">
    <source>
        <dbReference type="Proteomes" id="UP001378592"/>
    </source>
</evidence>
<proteinExistence type="predicted"/>
<keyword evidence="3" id="KW-1185">Reference proteome</keyword>
<dbReference type="Gene3D" id="1.20.1050.10">
    <property type="match status" value="1"/>
</dbReference>
<evidence type="ECO:0000313" key="2">
    <source>
        <dbReference type="EMBL" id="KAK7862976.1"/>
    </source>
</evidence>
<sequence>MGCDEKCIRQVSQYLNAPVGKLAFDVGGNISATLSNSTVTGFATIVLSLAKLSKTPQFGRNIEDEVVVRQWIEYIACYGRCLESSSSRRVLEELNDVLSSGAYFVGNYQTLADVVIYYILYNVMLGLTLQEKEQYQHLSRWFANMQQDPALRQKNRLLVFSRIPLYS</sequence>